<keyword evidence="6 9" id="KW-0175">Coiled coil</keyword>
<keyword evidence="7" id="KW-0131">Cell cycle</keyword>
<keyword evidence="12" id="KW-1185">Reference proteome</keyword>
<gene>
    <name evidence="11" type="ORF">CLV67_11754</name>
</gene>
<evidence type="ECO:0000256" key="3">
    <source>
        <dbReference type="ARBA" id="ARBA00018787"/>
    </source>
</evidence>
<dbReference type="InterPro" id="IPR007793">
    <property type="entry name" value="DivIVA_fam"/>
</dbReference>
<name>A0A2T0K2D9_9ACTN</name>
<dbReference type="Proteomes" id="UP000239415">
    <property type="component" value="Unassembled WGS sequence"/>
</dbReference>
<dbReference type="Pfam" id="PF05103">
    <property type="entry name" value="DivIVA"/>
    <property type="match status" value="1"/>
</dbReference>
<organism evidence="11 12">
    <name type="scientific">Actinoplanes italicus</name>
    <dbReference type="NCBI Taxonomy" id="113567"/>
    <lineage>
        <taxon>Bacteria</taxon>
        <taxon>Bacillati</taxon>
        <taxon>Actinomycetota</taxon>
        <taxon>Actinomycetes</taxon>
        <taxon>Micromonosporales</taxon>
        <taxon>Micromonosporaceae</taxon>
        <taxon>Actinoplanes</taxon>
    </lineage>
</organism>
<sequence length="239" mass="26349">MPITPADIHNMDFRKPPIGKRGYDEEEVDAFLDEAGQELIRLIEENDRLAERLRQDRGVPADPAATTVLNGEVAELAARLMQLREGLARAEQEARDTQARLEQARHEVRATPPEVRGNGVPGESDDRVLMMAQRTADEHVRDAQRESDQLLADAQLRAEQVTGEARRAAGAMEADAERSHVESMDELARNRAAMLEEIDNLGQLAVDYRAALGEHVVRQLHDLDGGPGLPPAARLPGPV</sequence>
<comment type="similarity">
    <text evidence="2">Belongs to the DivIVA family.</text>
</comment>
<evidence type="ECO:0000256" key="5">
    <source>
        <dbReference type="ARBA" id="ARBA00022618"/>
    </source>
</evidence>
<feature type="coiled-coil region" evidence="9">
    <location>
        <begin position="32"/>
        <end position="107"/>
    </location>
</feature>
<dbReference type="PANTHER" id="PTHR35794:SF2">
    <property type="entry name" value="CELL DIVISION PROTEIN DIVIVA"/>
    <property type="match status" value="1"/>
</dbReference>
<dbReference type="GO" id="GO:0051301">
    <property type="term" value="P:cell division"/>
    <property type="evidence" value="ECO:0007669"/>
    <property type="project" value="UniProtKB-KW"/>
</dbReference>
<keyword evidence="4" id="KW-0963">Cytoplasm</keyword>
<accession>A0A2T0K2D9</accession>
<dbReference type="EMBL" id="PVMZ01000017">
    <property type="protein sequence ID" value="PRX16997.1"/>
    <property type="molecule type" value="Genomic_DNA"/>
</dbReference>
<reference evidence="11 12" key="1">
    <citation type="submission" date="2018-03" db="EMBL/GenBank/DDBJ databases">
        <title>Genomic Encyclopedia of Archaeal and Bacterial Type Strains, Phase II (KMG-II): from individual species to whole genera.</title>
        <authorList>
            <person name="Goeker M."/>
        </authorList>
    </citation>
    <scope>NUCLEOTIDE SEQUENCE [LARGE SCALE GENOMIC DNA]</scope>
    <source>
        <strain evidence="11 12">DSM 43146</strain>
    </source>
</reference>
<evidence type="ECO:0000256" key="10">
    <source>
        <dbReference type="SAM" id="MobiDB-lite"/>
    </source>
</evidence>
<evidence type="ECO:0000256" key="9">
    <source>
        <dbReference type="SAM" id="Coils"/>
    </source>
</evidence>
<evidence type="ECO:0000313" key="12">
    <source>
        <dbReference type="Proteomes" id="UP000239415"/>
    </source>
</evidence>
<evidence type="ECO:0000256" key="1">
    <source>
        <dbReference type="ARBA" id="ARBA00004496"/>
    </source>
</evidence>
<keyword evidence="5" id="KW-0132">Cell division</keyword>
<evidence type="ECO:0000256" key="6">
    <source>
        <dbReference type="ARBA" id="ARBA00023054"/>
    </source>
</evidence>
<dbReference type="AlphaFoldDB" id="A0A2T0K2D9"/>
<evidence type="ECO:0000256" key="8">
    <source>
        <dbReference type="ARBA" id="ARBA00031737"/>
    </source>
</evidence>
<dbReference type="NCBIfam" id="TIGR03544">
    <property type="entry name" value="DivI1A_domain"/>
    <property type="match status" value="1"/>
</dbReference>
<protein>
    <recommendedName>
        <fullName evidence="3">Cell wall synthesis protein Wag31</fullName>
    </recommendedName>
    <alternativeName>
        <fullName evidence="8">Antigen 84</fullName>
    </alternativeName>
</protein>
<evidence type="ECO:0000256" key="2">
    <source>
        <dbReference type="ARBA" id="ARBA00009008"/>
    </source>
</evidence>
<dbReference type="InterPro" id="IPR019933">
    <property type="entry name" value="DivIVA_domain"/>
</dbReference>
<comment type="subcellular location">
    <subcellularLocation>
        <location evidence="1">Cytoplasm</location>
    </subcellularLocation>
</comment>
<dbReference type="Gene3D" id="6.10.250.660">
    <property type="match status" value="1"/>
</dbReference>
<proteinExistence type="inferred from homology"/>
<feature type="region of interest" description="Disordered" evidence="10">
    <location>
        <begin position="1"/>
        <end position="21"/>
    </location>
</feature>
<dbReference type="OrthoDB" id="9815492at2"/>
<comment type="caution">
    <text evidence="11">The sequence shown here is derived from an EMBL/GenBank/DDBJ whole genome shotgun (WGS) entry which is preliminary data.</text>
</comment>
<dbReference type="GO" id="GO:0005737">
    <property type="term" value="C:cytoplasm"/>
    <property type="evidence" value="ECO:0007669"/>
    <property type="project" value="UniProtKB-SubCell"/>
</dbReference>
<evidence type="ECO:0000256" key="7">
    <source>
        <dbReference type="ARBA" id="ARBA00023306"/>
    </source>
</evidence>
<dbReference type="RefSeq" id="WP_106325797.1">
    <property type="nucleotide sequence ID" value="NZ_BOMO01000174.1"/>
</dbReference>
<evidence type="ECO:0000313" key="11">
    <source>
        <dbReference type="EMBL" id="PRX16997.1"/>
    </source>
</evidence>
<dbReference type="PANTHER" id="PTHR35794">
    <property type="entry name" value="CELL DIVISION PROTEIN DIVIVA"/>
    <property type="match status" value="1"/>
</dbReference>
<evidence type="ECO:0000256" key="4">
    <source>
        <dbReference type="ARBA" id="ARBA00022490"/>
    </source>
</evidence>